<evidence type="ECO:0000259" key="1">
    <source>
        <dbReference type="Pfam" id="PF13443"/>
    </source>
</evidence>
<dbReference type="RefSeq" id="WP_110790002.1">
    <property type="nucleotide sequence ID" value="NZ_QJRY01000001.1"/>
</dbReference>
<dbReference type="EMBL" id="QJRY01000001">
    <property type="protein sequence ID" value="PYB77574.1"/>
    <property type="molecule type" value="Genomic_DNA"/>
</dbReference>
<dbReference type="Pfam" id="PF13443">
    <property type="entry name" value="HTH_26"/>
    <property type="match status" value="1"/>
</dbReference>
<feature type="domain" description="HTH cro/C1-type" evidence="1">
    <location>
        <begin position="14"/>
        <end position="69"/>
    </location>
</feature>
<proteinExistence type="predicted"/>
<sequence>MARYEINARITALLNKRFVDRRMDYWTFQQMTGFGPARITKLLQGAAWVRLEWVEIIADALEIDPRELMLLALQQHHDAKAFRCLERILLSASTTAELAWLDLIRDAASNDLAEPTEVQRRVLIALLAATDGISD</sequence>
<dbReference type="InterPro" id="IPR001387">
    <property type="entry name" value="Cro/C1-type_HTH"/>
</dbReference>
<keyword evidence="3" id="KW-1185">Reference proteome</keyword>
<accession>A0ABX5NWR6</accession>
<dbReference type="Proteomes" id="UP000247536">
    <property type="component" value="Unassembled WGS sequence"/>
</dbReference>
<organism evidence="2 3">
    <name type="scientific">Rhizobium wuzhouense</name>
    <dbReference type="NCBI Taxonomy" id="1986026"/>
    <lineage>
        <taxon>Bacteria</taxon>
        <taxon>Pseudomonadati</taxon>
        <taxon>Pseudomonadota</taxon>
        <taxon>Alphaproteobacteria</taxon>
        <taxon>Hyphomicrobiales</taxon>
        <taxon>Rhizobiaceae</taxon>
        <taxon>Rhizobium/Agrobacterium group</taxon>
        <taxon>Rhizobium</taxon>
    </lineage>
</organism>
<gene>
    <name evidence="2" type="ORF">DMY87_04275</name>
</gene>
<protein>
    <recommendedName>
        <fullName evidence="1">HTH cro/C1-type domain-containing protein</fullName>
    </recommendedName>
</protein>
<comment type="caution">
    <text evidence="2">The sequence shown here is derived from an EMBL/GenBank/DDBJ whole genome shotgun (WGS) entry which is preliminary data.</text>
</comment>
<evidence type="ECO:0000313" key="3">
    <source>
        <dbReference type="Proteomes" id="UP000247536"/>
    </source>
</evidence>
<reference evidence="2 3" key="1">
    <citation type="submission" date="2018-06" db="EMBL/GenBank/DDBJ databases">
        <title>Rhizobium wuzhouense sp. nov., isolated from roots of Oryza officinalis.</title>
        <authorList>
            <person name="Yuan T."/>
        </authorList>
    </citation>
    <scope>NUCLEOTIDE SEQUENCE [LARGE SCALE GENOMIC DNA]</scope>
    <source>
        <strain evidence="2 3">W44</strain>
    </source>
</reference>
<name>A0ABX5NWR6_9HYPH</name>
<evidence type="ECO:0000313" key="2">
    <source>
        <dbReference type="EMBL" id="PYB77574.1"/>
    </source>
</evidence>